<dbReference type="SUPFAM" id="SSF56796">
    <property type="entry name" value="Dehydroquinate synthase-like"/>
    <property type="match status" value="1"/>
</dbReference>
<comment type="catalytic activity">
    <reaction evidence="1 18">
        <text>7-phospho-2-dehydro-3-deoxy-D-arabino-heptonate = 3-dehydroquinate + phosphate</text>
        <dbReference type="Rhea" id="RHEA:21968"/>
        <dbReference type="ChEBI" id="CHEBI:32364"/>
        <dbReference type="ChEBI" id="CHEBI:43474"/>
        <dbReference type="ChEBI" id="CHEBI:58394"/>
        <dbReference type="EC" id="4.2.3.4"/>
    </reaction>
</comment>
<dbReference type="InterPro" id="IPR016037">
    <property type="entry name" value="DHQ_synth_AroB"/>
</dbReference>
<organism evidence="21 22">
    <name type="scientific">Sporolactobacillus shoreae</name>
    <dbReference type="NCBI Taxonomy" id="1465501"/>
    <lineage>
        <taxon>Bacteria</taxon>
        <taxon>Bacillati</taxon>
        <taxon>Bacillota</taxon>
        <taxon>Bacilli</taxon>
        <taxon>Bacillales</taxon>
        <taxon>Sporolactobacillaceae</taxon>
        <taxon>Sporolactobacillus</taxon>
    </lineage>
</organism>
<evidence type="ECO:0000256" key="10">
    <source>
        <dbReference type="ARBA" id="ARBA00022605"/>
    </source>
</evidence>
<dbReference type="GO" id="GO:0003856">
    <property type="term" value="F:3-dehydroquinate synthase activity"/>
    <property type="evidence" value="ECO:0007669"/>
    <property type="project" value="UniProtKB-UniRule"/>
</dbReference>
<evidence type="ECO:0000256" key="13">
    <source>
        <dbReference type="ARBA" id="ARBA00022833"/>
    </source>
</evidence>
<dbReference type="Gene3D" id="3.40.50.1970">
    <property type="match status" value="1"/>
</dbReference>
<dbReference type="PANTHER" id="PTHR43622:SF7">
    <property type="entry name" value="3-DEHYDROQUINATE SYNTHASE, CHLOROPLASTIC"/>
    <property type="match status" value="1"/>
</dbReference>
<feature type="binding site" evidence="18">
    <location>
        <position position="152"/>
    </location>
    <ligand>
        <name>NAD(+)</name>
        <dbReference type="ChEBI" id="CHEBI:57540"/>
    </ligand>
</feature>
<keyword evidence="10 18" id="KW-0028">Amino-acid biosynthesis</keyword>
<evidence type="ECO:0000256" key="14">
    <source>
        <dbReference type="ARBA" id="ARBA00023027"/>
    </source>
</evidence>
<dbReference type="Pfam" id="PF24621">
    <property type="entry name" value="DHQS_C"/>
    <property type="match status" value="1"/>
</dbReference>
<sequence>MKTIQVDLPEKQYSIHIEPGMLNHLGTWTAKIWTPRQIAVISDSHVAPLYEEQVIRQLSDAGFRVAAYQVPAGEASKNWMETIRLYRMLMTDHFQRTDGILALGGGVVGDLAGFVASTYMRGLALIQVPTSLLAQVDSSVGGKTAIDLETGKNLVGTFYQPDAVFIDPDLLATLPKRYLAEGYAEVVKMAALSGNGFWKLIEQINRPEDMLLHAEALIEQSVTFKAGVVMDDEKENGRRQILNFGHTIGHAIELLAQGKLAHGEAVSIGMVQLSALFEKYRLSPPGAAAILTNRLQAAGLPVASSLIGTPDFYEKVKNDKKNRGGRLNMVYLQALGRPALYPLPGDRAGLFFSGKMPEQER</sequence>
<evidence type="ECO:0000256" key="2">
    <source>
        <dbReference type="ARBA" id="ARBA00001911"/>
    </source>
</evidence>
<feature type="binding site" evidence="18">
    <location>
        <position position="143"/>
    </location>
    <ligand>
        <name>NAD(+)</name>
        <dbReference type="ChEBI" id="CHEBI:57540"/>
    </ligand>
</feature>
<comment type="caution">
    <text evidence="21">The sequence shown here is derived from an EMBL/GenBank/DDBJ whole genome shotgun (WGS) entry which is preliminary data.</text>
</comment>
<keyword evidence="12 18" id="KW-0547">Nucleotide-binding</keyword>
<dbReference type="PIRSF" id="PIRSF001455">
    <property type="entry name" value="DHQ_synth"/>
    <property type="match status" value="1"/>
</dbReference>
<name>A0A4Z0GT20_9BACL</name>
<evidence type="ECO:0000256" key="17">
    <source>
        <dbReference type="ARBA" id="ARBA00023285"/>
    </source>
</evidence>
<dbReference type="Gene3D" id="1.20.1090.10">
    <property type="entry name" value="Dehydroquinate synthase-like - alpha domain"/>
    <property type="match status" value="1"/>
</dbReference>
<keyword evidence="13 18" id="KW-0862">Zinc</keyword>
<dbReference type="UniPathway" id="UPA00053">
    <property type="reaction ID" value="UER00085"/>
</dbReference>
<evidence type="ECO:0000256" key="9">
    <source>
        <dbReference type="ARBA" id="ARBA00022490"/>
    </source>
</evidence>
<feature type="binding site" evidence="18">
    <location>
        <position position="185"/>
    </location>
    <ligand>
        <name>Zn(2+)</name>
        <dbReference type="ChEBI" id="CHEBI:29105"/>
    </ligand>
</feature>
<comment type="function">
    <text evidence="18">Catalyzes the conversion of 3-deoxy-D-arabino-heptulosonate 7-phosphate (DAHP) to dehydroquinate (DHQ).</text>
</comment>
<dbReference type="EMBL" id="SRJD01000003">
    <property type="protein sequence ID" value="TGA99426.1"/>
    <property type="molecule type" value="Genomic_DNA"/>
</dbReference>
<keyword evidence="9 18" id="KW-0963">Cytoplasm</keyword>
<dbReference type="EC" id="4.2.3.4" evidence="7 18"/>
<dbReference type="GO" id="GO:0008652">
    <property type="term" value="P:amino acid biosynthetic process"/>
    <property type="evidence" value="ECO:0007669"/>
    <property type="project" value="UniProtKB-KW"/>
</dbReference>
<comment type="cofactor">
    <cofactor evidence="2 18">
        <name>NAD(+)</name>
        <dbReference type="ChEBI" id="CHEBI:57540"/>
    </cofactor>
</comment>
<evidence type="ECO:0000256" key="12">
    <source>
        <dbReference type="ARBA" id="ARBA00022741"/>
    </source>
</evidence>
<evidence type="ECO:0000256" key="6">
    <source>
        <dbReference type="ARBA" id="ARBA00005412"/>
    </source>
</evidence>
<dbReference type="GO" id="GO:0009073">
    <property type="term" value="P:aromatic amino acid family biosynthetic process"/>
    <property type="evidence" value="ECO:0007669"/>
    <property type="project" value="UniProtKB-KW"/>
</dbReference>
<proteinExistence type="inferred from homology"/>
<evidence type="ECO:0000259" key="20">
    <source>
        <dbReference type="Pfam" id="PF24621"/>
    </source>
</evidence>
<evidence type="ECO:0000313" key="22">
    <source>
        <dbReference type="Proteomes" id="UP000298347"/>
    </source>
</evidence>
<dbReference type="AlphaFoldDB" id="A0A4Z0GT20"/>
<dbReference type="Pfam" id="PF01761">
    <property type="entry name" value="DHQ_synthase"/>
    <property type="match status" value="1"/>
</dbReference>
<dbReference type="CDD" id="cd08195">
    <property type="entry name" value="DHQS"/>
    <property type="match status" value="1"/>
</dbReference>
<evidence type="ECO:0000256" key="15">
    <source>
        <dbReference type="ARBA" id="ARBA00023141"/>
    </source>
</evidence>
<dbReference type="GO" id="GO:0046872">
    <property type="term" value="F:metal ion binding"/>
    <property type="evidence" value="ECO:0007669"/>
    <property type="project" value="UniProtKB-KW"/>
</dbReference>
<evidence type="ECO:0000256" key="11">
    <source>
        <dbReference type="ARBA" id="ARBA00022723"/>
    </source>
</evidence>
<dbReference type="RefSeq" id="WP_135347449.1">
    <property type="nucleotide sequence ID" value="NZ_SRJD01000003.1"/>
</dbReference>
<accession>A0A4Z0GT20</accession>
<dbReference type="GO" id="GO:0005737">
    <property type="term" value="C:cytoplasm"/>
    <property type="evidence" value="ECO:0007669"/>
    <property type="project" value="UniProtKB-SubCell"/>
</dbReference>
<feature type="binding site" evidence="18">
    <location>
        <begin position="130"/>
        <end position="131"/>
    </location>
    <ligand>
        <name>NAD(+)</name>
        <dbReference type="ChEBI" id="CHEBI:57540"/>
    </ligand>
</feature>
<feature type="binding site" evidence="18">
    <location>
        <begin position="106"/>
        <end position="110"/>
    </location>
    <ligand>
        <name>NAD(+)</name>
        <dbReference type="ChEBI" id="CHEBI:57540"/>
    </ligand>
</feature>
<comment type="cofactor">
    <cofactor evidence="3">
        <name>Zn(2+)</name>
        <dbReference type="ChEBI" id="CHEBI:29105"/>
    </cofactor>
</comment>
<keyword evidence="22" id="KW-1185">Reference proteome</keyword>
<evidence type="ECO:0000256" key="5">
    <source>
        <dbReference type="ARBA" id="ARBA00004661"/>
    </source>
</evidence>
<evidence type="ECO:0000256" key="16">
    <source>
        <dbReference type="ARBA" id="ARBA00023239"/>
    </source>
</evidence>
<dbReference type="GO" id="GO:0009423">
    <property type="term" value="P:chorismate biosynthetic process"/>
    <property type="evidence" value="ECO:0007669"/>
    <property type="project" value="UniProtKB-UniRule"/>
</dbReference>
<dbReference type="NCBIfam" id="TIGR01357">
    <property type="entry name" value="aroB"/>
    <property type="match status" value="1"/>
</dbReference>
<comment type="pathway">
    <text evidence="5 18">Metabolic intermediate biosynthesis; chorismate biosynthesis; chorismate from D-erythrose 4-phosphate and phosphoenolpyruvate: step 2/7.</text>
</comment>
<evidence type="ECO:0000256" key="7">
    <source>
        <dbReference type="ARBA" id="ARBA00013031"/>
    </source>
</evidence>
<dbReference type="GO" id="GO:0000166">
    <property type="term" value="F:nucleotide binding"/>
    <property type="evidence" value="ECO:0007669"/>
    <property type="project" value="UniProtKB-KW"/>
</dbReference>
<evidence type="ECO:0000256" key="1">
    <source>
        <dbReference type="ARBA" id="ARBA00001393"/>
    </source>
</evidence>
<evidence type="ECO:0000259" key="19">
    <source>
        <dbReference type="Pfam" id="PF01761"/>
    </source>
</evidence>
<dbReference type="InterPro" id="IPR030960">
    <property type="entry name" value="DHQS/DOIS_N"/>
</dbReference>
<feature type="domain" description="3-dehydroquinate synthase N-terminal" evidence="19">
    <location>
        <begin position="68"/>
        <end position="179"/>
    </location>
</feature>
<dbReference type="OrthoDB" id="9806583at2"/>
<feature type="binding site" evidence="18">
    <location>
        <position position="262"/>
    </location>
    <ligand>
        <name>Zn(2+)</name>
        <dbReference type="ChEBI" id="CHEBI:29105"/>
    </ligand>
</feature>
<dbReference type="FunFam" id="3.40.50.1970:FF:000007">
    <property type="entry name" value="Pentafunctional AROM polypeptide"/>
    <property type="match status" value="1"/>
</dbReference>
<dbReference type="InterPro" id="IPR050071">
    <property type="entry name" value="Dehydroquinate_synthase"/>
</dbReference>
<comment type="caution">
    <text evidence="18">Lacks conserved residue(s) required for the propagation of feature annotation.</text>
</comment>
<feature type="domain" description="3-dehydroquinate synthase C-terminal" evidence="20">
    <location>
        <begin position="182"/>
        <end position="322"/>
    </location>
</feature>
<evidence type="ECO:0000256" key="3">
    <source>
        <dbReference type="ARBA" id="ARBA00001947"/>
    </source>
</evidence>
<reference evidence="21 22" key="1">
    <citation type="journal article" date="2015" name="Int. J. Syst. Evol. Microbiol.">
        <title>Sporolactobacillus shoreae sp. nov. and Sporolactobacillus spathodeae sp. nov., two spore-forming lactic acid bacteria isolated from tree barks in Thailand.</title>
        <authorList>
            <person name="Thamacharoensuk T."/>
            <person name="Kitahara M."/>
            <person name="Ohkuma M."/>
            <person name="Thongchul N."/>
            <person name="Tanasupawat S."/>
        </authorList>
    </citation>
    <scope>NUCLEOTIDE SEQUENCE [LARGE SCALE GENOMIC DNA]</scope>
    <source>
        <strain evidence="21 22">BK92</strain>
    </source>
</reference>
<comment type="subcellular location">
    <subcellularLocation>
        <location evidence="4 18">Cytoplasm</location>
    </subcellularLocation>
</comment>
<evidence type="ECO:0000256" key="4">
    <source>
        <dbReference type="ARBA" id="ARBA00004496"/>
    </source>
</evidence>
<keyword evidence="16 18" id="KW-0456">Lyase</keyword>
<evidence type="ECO:0000313" key="21">
    <source>
        <dbReference type="EMBL" id="TGA99426.1"/>
    </source>
</evidence>
<protein>
    <recommendedName>
        <fullName evidence="8 18">3-dehydroquinate synthase</fullName>
        <shortName evidence="18">DHQS</shortName>
        <ecNumber evidence="7 18">4.2.3.4</ecNumber>
    </recommendedName>
</protein>
<comment type="similarity">
    <text evidence="6 18">Belongs to the sugar phosphate cyclases superfamily. Dehydroquinate synthase family.</text>
</comment>
<keyword evidence="17 18" id="KW-0170">Cobalt</keyword>
<dbReference type="InterPro" id="IPR030963">
    <property type="entry name" value="DHQ_synth_fam"/>
</dbReference>
<evidence type="ECO:0000256" key="18">
    <source>
        <dbReference type="HAMAP-Rule" id="MF_00110"/>
    </source>
</evidence>
<keyword evidence="15 18" id="KW-0057">Aromatic amino acid biosynthesis</keyword>
<keyword evidence="14 18" id="KW-0520">NAD</keyword>
<feature type="binding site" evidence="18">
    <location>
        <position position="246"/>
    </location>
    <ligand>
        <name>Zn(2+)</name>
        <dbReference type="ChEBI" id="CHEBI:29105"/>
    </ligand>
</feature>
<dbReference type="PANTHER" id="PTHR43622">
    <property type="entry name" value="3-DEHYDROQUINATE SYNTHASE"/>
    <property type="match status" value="1"/>
</dbReference>
<gene>
    <name evidence="18 21" type="primary">aroB</name>
    <name evidence="21" type="ORF">E4665_03610</name>
</gene>
<dbReference type="Proteomes" id="UP000298347">
    <property type="component" value="Unassembled WGS sequence"/>
</dbReference>
<evidence type="ECO:0000256" key="8">
    <source>
        <dbReference type="ARBA" id="ARBA00017684"/>
    </source>
</evidence>
<comment type="cofactor">
    <cofactor evidence="18">
        <name>Co(2+)</name>
        <dbReference type="ChEBI" id="CHEBI:48828"/>
    </cofactor>
    <cofactor evidence="18">
        <name>Zn(2+)</name>
        <dbReference type="ChEBI" id="CHEBI:29105"/>
    </cofactor>
    <text evidence="18">Binds 1 divalent metal cation per subunit. Can use either Co(2+) or Zn(2+).</text>
</comment>
<dbReference type="InterPro" id="IPR056179">
    <property type="entry name" value="DHQS_C"/>
</dbReference>
<keyword evidence="11 18" id="KW-0479">Metal-binding</keyword>
<dbReference type="HAMAP" id="MF_00110">
    <property type="entry name" value="DHQ_synthase"/>
    <property type="match status" value="1"/>
</dbReference>